<reference evidence="2" key="1">
    <citation type="submission" date="2014-04" db="EMBL/GenBank/DDBJ databases">
        <title>Evolutionary Origins and Diversification of the Mycorrhizal Mutualists.</title>
        <authorList>
            <consortium name="DOE Joint Genome Institute"/>
            <consortium name="Mycorrhizal Genomics Consortium"/>
            <person name="Kohler A."/>
            <person name="Kuo A."/>
            <person name="Nagy L.G."/>
            <person name="Floudas D."/>
            <person name="Copeland A."/>
            <person name="Barry K.W."/>
            <person name="Cichocki N."/>
            <person name="Veneault-Fourrey C."/>
            <person name="LaButti K."/>
            <person name="Lindquist E.A."/>
            <person name="Lipzen A."/>
            <person name="Lundell T."/>
            <person name="Morin E."/>
            <person name="Murat C."/>
            <person name="Riley R."/>
            <person name="Ohm R."/>
            <person name="Sun H."/>
            <person name="Tunlid A."/>
            <person name="Henrissat B."/>
            <person name="Grigoriev I.V."/>
            <person name="Hibbett D.S."/>
            <person name="Martin F."/>
        </authorList>
    </citation>
    <scope>NUCLEOTIDE SEQUENCE [LARGE SCALE GENOMIC DNA]</scope>
    <source>
        <strain evidence="2">FD-334 SS-4</strain>
    </source>
</reference>
<organism evidence="1 2">
    <name type="scientific">Hypholoma sublateritium (strain FD-334 SS-4)</name>
    <dbReference type="NCBI Taxonomy" id="945553"/>
    <lineage>
        <taxon>Eukaryota</taxon>
        <taxon>Fungi</taxon>
        <taxon>Dikarya</taxon>
        <taxon>Basidiomycota</taxon>
        <taxon>Agaricomycotina</taxon>
        <taxon>Agaricomycetes</taxon>
        <taxon>Agaricomycetidae</taxon>
        <taxon>Agaricales</taxon>
        <taxon>Agaricineae</taxon>
        <taxon>Strophariaceae</taxon>
        <taxon>Hypholoma</taxon>
    </lineage>
</organism>
<proteinExistence type="predicted"/>
<evidence type="ECO:0000313" key="1">
    <source>
        <dbReference type="EMBL" id="KJA19381.1"/>
    </source>
</evidence>
<dbReference type="EMBL" id="KN817578">
    <property type="protein sequence ID" value="KJA19381.1"/>
    <property type="molecule type" value="Genomic_DNA"/>
</dbReference>
<gene>
    <name evidence="1" type="ORF">HYPSUDRAFT_893722</name>
</gene>
<evidence type="ECO:0000313" key="2">
    <source>
        <dbReference type="Proteomes" id="UP000054270"/>
    </source>
</evidence>
<dbReference type="Proteomes" id="UP000054270">
    <property type="component" value="Unassembled WGS sequence"/>
</dbReference>
<dbReference type="AlphaFoldDB" id="A0A0D2NRQ8"/>
<sequence>MHVGIGAIGREPRSIVSMAVLCLYMPLRAYTDEVGIEYSPARAAALYPARPERDGARCLVLVLRIAPSSA</sequence>
<protein>
    <submittedName>
        <fullName evidence="1">Uncharacterized protein</fullName>
    </submittedName>
</protein>
<keyword evidence="2" id="KW-1185">Reference proteome</keyword>
<name>A0A0D2NRQ8_HYPSF</name>
<accession>A0A0D2NRQ8</accession>